<evidence type="ECO:0000313" key="2">
    <source>
        <dbReference type="Proteomes" id="UP001180020"/>
    </source>
</evidence>
<gene>
    <name evidence="1" type="ORF">QJS10_CPB20g01290</name>
</gene>
<protein>
    <submittedName>
        <fullName evidence="1">Uncharacterized protein</fullName>
    </submittedName>
</protein>
<dbReference type="Proteomes" id="UP001180020">
    <property type="component" value="Unassembled WGS sequence"/>
</dbReference>
<comment type="caution">
    <text evidence="1">The sequence shown here is derived from an EMBL/GenBank/DDBJ whole genome shotgun (WGS) entry which is preliminary data.</text>
</comment>
<sequence>MRVRALQGGGLAILRVGIRPPMHLMRRACPSENFLVARHVRCVICRACVTLCRRISDPGHRPFHPICRPCSASAEGGRCDDNDSSFAFSLSLSCISSAESASMAEEERGSARLRWWRGDTRAEGFLAGCCARLGVERRLHVEDARRAFETRARGNRSERCGSMCSR</sequence>
<name>A0AAV9CA75_ACOCL</name>
<reference evidence="1" key="2">
    <citation type="submission" date="2023-06" db="EMBL/GenBank/DDBJ databases">
        <authorList>
            <person name="Ma L."/>
            <person name="Liu K.-W."/>
            <person name="Li Z."/>
            <person name="Hsiao Y.-Y."/>
            <person name="Qi Y."/>
            <person name="Fu T."/>
            <person name="Tang G."/>
            <person name="Zhang D."/>
            <person name="Sun W.-H."/>
            <person name="Liu D.-K."/>
            <person name="Li Y."/>
            <person name="Chen G.-Z."/>
            <person name="Liu X.-D."/>
            <person name="Liao X.-Y."/>
            <person name="Jiang Y.-T."/>
            <person name="Yu X."/>
            <person name="Hao Y."/>
            <person name="Huang J."/>
            <person name="Zhao X.-W."/>
            <person name="Ke S."/>
            <person name="Chen Y.-Y."/>
            <person name="Wu W.-L."/>
            <person name="Hsu J.-L."/>
            <person name="Lin Y.-F."/>
            <person name="Huang M.-D."/>
            <person name="Li C.-Y."/>
            <person name="Huang L."/>
            <person name="Wang Z.-W."/>
            <person name="Zhao X."/>
            <person name="Zhong W.-Y."/>
            <person name="Peng D.-H."/>
            <person name="Ahmad S."/>
            <person name="Lan S."/>
            <person name="Zhang J.-S."/>
            <person name="Tsai W.-C."/>
            <person name="Van De Peer Y."/>
            <person name="Liu Z.-J."/>
        </authorList>
    </citation>
    <scope>NUCLEOTIDE SEQUENCE</scope>
    <source>
        <strain evidence="1">CP</strain>
        <tissue evidence="1">Leaves</tissue>
    </source>
</reference>
<dbReference type="AlphaFoldDB" id="A0AAV9CA75"/>
<reference evidence="1" key="1">
    <citation type="journal article" date="2023" name="Nat. Commun.">
        <title>Diploid and tetraploid genomes of Acorus and the evolution of monocots.</title>
        <authorList>
            <person name="Ma L."/>
            <person name="Liu K.W."/>
            <person name="Li Z."/>
            <person name="Hsiao Y.Y."/>
            <person name="Qi Y."/>
            <person name="Fu T."/>
            <person name="Tang G.D."/>
            <person name="Zhang D."/>
            <person name="Sun W.H."/>
            <person name="Liu D.K."/>
            <person name="Li Y."/>
            <person name="Chen G.Z."/>
            <person name="Liu X.D."/>
            <person name="Liao X.Y."/>
            <person name="Jiang Y.T."/>
            <person name="Yu X."/>
            <person name="Hao Y."/>
            <person name="Huang J."/>
            <person name="Zhao X.W."/>
            <person name="Ke S."/>
            <person name="Chen Y.Y."/>
            <person name="Wu W.L."/>
            <person name="Hsu J.L."/>
            <person name="Lin Y.F."/>
            <person name="Huang M.D."/>
            <person name="Li C.Y."/>
            <person name="Huang L."/>
            <person name="Wang Z.W."/>
            <person name="Zhao X."/>
            <person name="Zhong W.Y."/>
            <person name="Peng D.H."/>
            <person name="Ahmad S."/>
            <person name="Lan S."/>
            <person name="Zhang J.S."/>
            <person name="Tsai W.C."/>
            <person name="Van de Peer Y."/>
            <person name="Liu Z.J."/>
        </authorList>
    </citation>
    <scope>NUCLEOTIDE SEQUENCE</scope>
    <source>
        <strain evidence="1">CP</strain>
    </source>
</reference>
<evidence type="ECO:0000313" key="1">
    <source>
        <dbReference type="EMBL" id="KAK1285590.1"/>
    </source>
</evidence>
<accession>A0AAV9CA75</accession>
<organism evidence="1 2">
    <name type="scientific">Acorus calamus</name>
    <name type="common">Sweet flag</name>
    <dbReference type="NCBI Taxonomy" id="4465"/>
    <lineage>
        <taxon>Eukaryota</taxon>
        <taxon>Viridiplantae</taxon>
        <taxon>Streptophyta</taxon>
        <taxon>Embryophyta</taxon>
        <taxon>Tracheophyta</taxon>
        <taxon>Spermatophyta</taxon>
        <taxon>Magnoliopsida</taxon>
        <taxon>Liliopsida</taxon>
        <taxon>Acoraceae</taxon>
        <taxon>Acorus</taxon>
    </lineage>
</organism>
<keyword evidence="2" id="KW-1185">Reference proteome</keyword>
<dbReference type="EMBL" id="JAUJYO010000020">
    <property type="protein sequence ID" value="KAK1285590.1"/>
    <property type="molecule type" value="Genomic_DNA"/>
</dbReference>
<proteinExistence type="predicted"/>